<evidence type="ECO:0000313" key="5">
    <source>
        <dbReference type="Proteomes" id="UP000253845"/>
    </source>
</evidence>
<keyword evidence="3" id="KW-0472">Membrane</keyword>
<keyword evidence="1" id="KW-0175">Coiled coil</keyword>
<keyword evidence="3" id="KW-1133">Transmembrane helix</keyword>
<accession>A0A370C2H4</accession>
<name>A0A370C2H4_ASPNG</name>
<organism evidence="4 5">
    <name type="scientific">Aspergillus niger ATCC 13496</name>
    <dbReference type="NCBI Taxonomy" id="1353008"/>
    <lineage>
        <taxon>Eukaryota</taxon>
        <taxon>Fungi</taxon>
        <taxon>Dikarya</taxon>
        <taxon>Ascomycota</taxon>
        <taxon>Pezizomycotina</taxon>
        <taxon>Eurotiomycetes</taxon>
        <taxon>Eurotiomycetidae</taxon>
        <taxon>Eurotiales</taxon>
        <taxon>Aspergillaceae</taxon>
        <taxon>Aspergillus</taxon>
        <taxon>Aspergillus subgen. Circumdati</taxon>
    </lineage>
</organism>
<evidence type="ECO:0000256" key="2">
    <source>
        <dbReference type="SAM" id="MobiDB-lite"/>
    </source>
</evidence>
<feature type="region of interest" description="Disordered" evidence="2">
    <location>
        <begin position="295"/>
        <end position="328"/>
    </location>
</feature>
<proteinExistence type="predicted"/>
<feature type="coiled-coil region" evidence="1">
    <location>
        <begin position="54"/>
        <end position="83"/>
    </location>
</feature>
<gene>
    <name evidence="4" type="ORF">M747DRAFT_351023</name>
</gene>
<evidence type="ECO:0000256" key="3">
    <source>
        <dbReference type="SAM" id="Phobius"/>
    </source>
</evidence>
<dbReference type="VEuPathDB" id="FungiDB:M747DRAFT_351023"/>
<feature type="compositionally biased region" description="Basic and acidic residues" evidence="2">
    <location>
        <begin position="296"/>
        <end position="305"/>
    </location>
</feature>
<feature type="region of interest" description="Disordered" evidence="2">
    <location>
        <begin position="380"/>
        <end position="405"/>
    </location>
</feature>
<dbReference type="AlphaFoldDB" id="A0A370C2H4"/>
<reference evidence="4 5" key="1">
    <citation type="submission" date="2018-07" db="EMBL/GenBank/DDBJ databases">
        <title>Section-level genome sequencing of Aspergillus section Nigri to investigate inter- and intra-species variation.</title>
        <authorList>
            <consortium name="DOE Joint Genome Institute"/>
            <person name="Vesth T.C."/>
            <person name="Nybo J.L."/>
            <person name="Theobald S."/>
            <person name="Frisvad J.C."/>
            <person name="Larsen T.O."/>
            <person name="Nielsen K.F."/>
            <person name="Hoof J.B."/>
            <person name="Brandl J."/>
            <person name="Salamov A."/>
            <person name="Riley R."/>
            <person name="Gladden J.M."/>
            <person name="Phatale P."/>
            <person name="Nielsen M.T."/>
            <person name="Lyhne E.K."/>
            <person name="Kogle M.E."/>
            <person name="Strasser K."/>
            <person name="McDonnell E."/>
            <person name="Barry K."/>
            <person name="Clum A."/>
            <person name="Chen C."/>
            <person name="Nolan M."/>
            <person name="Sandor L."/>
            <person name="Kuo A."/>
            <person name="Lipzen A."/>
            <person name="Hainaut M."/>
            <person name="Drula E."/>
            <person name="Tsang A."/>
            <person name="Magnuson J.K."/>
            <person name="Henrissat B."/>
            <person name="Wiebenga A."/>
            <person name="Simmons B.A."/>
            <person name="Makela M.R."/>
            <person name="De vries R.P."/>
            <person name="Grigoriev I.V."/>
            <person name="Mortensen U.H."/>
            <person name="Baker S.E."/>
            <person name="Andersen M.R."/>
        </authorList>
    </citation>
    <scope>NUCLEOTIDE SEQUENCE [LARGE SCALE GENOMIC DNA]</scope>
    <source>
        <strain evidence="4 5">ATCC 13496</strain>
    </source>
</reference>
<dbReference type="Proteomes" id="UP000253845">
    <property type="component" value="Unassembled WGS sequence"/>
</dbReference>
<feature type="compositionally biased region" description="Basic and acidic residues" evidence="2">
    <location>
        <begin position="380"/>
        <end position="393"/>
    </location>
</feature>
<keyword evidence="3" id="KW-0812">Transmembrane</keyword>
<feature type="transmembrane region" description="Helical" evidence="3">
    <location>
        <begin position="255"/>
        <end position="277"/>
    </location>
</feature>
<evidence type="ECO:0000313" key="4">
    <source>
        <dbReference type="EMBL" id="RDH20545.1"/>
    </source>
</evidence>
<sequence length="405" mass="47949">MRFWSWLRGEPRREYYYKKRLQEIKDHIGYDTPKDPVKKWISEFNDEETLGFAIIQRQRRLENEKKTAEEQQQREERRQFRRRRCEQCRYQEEMCSACHEATQAADVPPPYSSRSPEDFKQDLAKLREEFVKNRIRLEAIKQKLTDSRSWWVTYAMAPRWHRDDTGRTFKWIEGRRKCADLGGCCGRTCGCCEKVLIEYQRPKFWRKTHSKTVPSSNINNSLNGRQTIVIVMAEAVDANATLSFWQKLDPSHARWLFLAVFVIVICNVLFGAVRLYLELLIKRHHIEKLRAMPPSRRRDVEMGKNEEEEDSGGEGGQRRERRGRWKRGESSPMKLSTVYGINLTSIYLFISPRRLQSDGFYRRPGGVGDYLDKCHNLRNHGSEAQDDDLERRVKVYTGGKGDKRR</sequence>
<evidence type="ECO:0000256" key="1">
    <source>
        <dbReference type="SAM" id="Coils"/>
    </source>
</evidence>
<dbReference type="EMBL" id="KZ851914">
    <property type="protein sequence ID" value="RDH20545.1"/>
    <property type="molecule type" value="Genomic_DNA"/>
</dbReference>
<protein>
    <submittedName>
        <fullName evidence="4">Uncharacterized protein</fullName>
    </submittedName>
</protein>